<dbReference type="VEuPathDB" id="CryptoDB:CmeUKMEL1_08890"/>
<protein>
    <submittedName>
        <fullName evidence="2">Uncharacterized protein</fullName>
    </submittedName>
</protein>
<accession>A0A2P4Z0Y8</accession>
<evidence type="ECO:0000313" key="2">
    <source>
        <dbReference type="EMBL" id="POM83737.1"/>
    </source>
</evidence>
<gene>
    <name evidence="2" type="ORF">CmeUKMEL1_08890</name>
</gene>
<keyword evidence="1" id="KW-0812">Transmembrane</keyword>
<keyword evidence="1" id="KW-0472">Membrane</keyword>
<name>A0A2P4Z0Y8_9CRYT</name>
<feature type="transmembrane region" description="Helical" evidence="1">
    <location>
        <begin position="196"/>
        <end position="216"/>
    </location>
</feature>
<sequence>MSYNIDWPRQDSIDNIGCSYENLNYEHRSSTASNGGKSRENSIFVNAALFEDHFSPRLSEGLNSMRFSDIGDMTEEEWNKQQQRQNSQRYDALYIVSEKEEDIMKMKGTKDKLKFKEIGNESGKTNKDSISDTSLGYICSLIYNFRNNNTIRSKQSQLTLWEIMKQFYLINNLFFILKVLKTLLSSNKTHRLSQDMGWVSFMCLLSTFMTSILAYLTRSLIFYHRIADKYTNKLFSPFHVYCQIRKVGDEMPEALFMLERVNWTYTLIMHILEDIPQLFASSIFLSYYGNDFYAFFMITWSSCMIITTSIRMGISYPLIGTLSLIFSRKPPVDSPTLNEATTTTLHFPLFMAAITFIWAVSDSLCLYFTHGFWTILFYFGLTANILGSTLFILYYVHLSKQASTYTRQLNSLYFTEDFSRIQSRHF</sequence>
<evidence type="ECO:0000313" key="3">
    <source>
        <dbReference type="Proteomes" id="UP000236928"/>
    </source>
</evidence>
<feature type="transmembrane region" description="Helical" evidence="1">
    <location>
        <begin position="293"/>
        <end position="326"/>
    </location>
</feature>
<comment type="caution">
    <text evidence="2">The sequence shown here is derived from an EMBL/GenBank/DDBJ whole genome shotgun (WGS) entry which is preliminary data.</text>
</comment>
<keyword evidence="1" id="KW-1133">Transmembrane helix</keyword>
<proteinExistence type="predicted"/>
<evidence type="ECO:0000256" key="1">
    <source>
        <dbReference type="SAM" id="Phobius"/>
    </source>
</evidence>
<organism evidence="2 3">
    <name type="scientific">Cryptosporidium meleagridis</name>
    <dbReference type="NCBI Taxonomy" id="93969"/>
    <lineage>
        <taxon>Eukaryota</taxon>
        <taxon>Sar</taxon>
        <taxon>Alveolata</taxon>
        <taxon>Apicomplexa</taxon>
        <taxon>Conoidasida</taxon>
        <taxon>Coccidia</taxon>
        <taxon>Eucoccidiorida</taxon>
        <taxon>Eimeriorina</taxon>
        <taxon>Cryptosporidiidae</taxon>
        <taxon>Cryptosporidium</taxon>
    </lineage>
</organism>
<feature type="transmembrane region" description="Helical" evidence="1">
    <location>
        <begin position="347"/>
        <end position="369"/>
    </location>
</feature>
<keyword evidence="3" id="KW-1185">Reference proteome</keyword>
<feature type="transmembrane region" description="Helical" evidence="1">
    <location>
        <begin position="167"/>
        <end position="184"/>
    </location>
</feature>
<dbReference type="Proteomes" id="UP000236928">
    <property type="component" value="Unassembled WGS sequence"/>
</dbReference>
<reference evidence="2 3" key="1">
    <citation type="submission" date="2014-04" db="EMBL/GenBank/DDBJ databases">
        <title>Comparative Genomics of Cryptosporidium Species.</title>
        <authorList>
            <person name="Silva J.C."/>
            <person name="Su Q."/>
            <person name="Chalmers R."/>
            <person name="Chibucos M.C."/>
            <person name="Elwin K."/>
            <person name="Godinez A."/>
            <person name="Guo F."/>
            <person name="Huynh K."/>
            <person name="Orvis J."/>
            <person name="Ott S."/>
            <person name="Sadzewicz L."/>
            <person name="Sengamalay N."/>
            <person name="Shetty A."/>
            <person name="Sun M."/>
            <person name="Tallon L."/>
            <person name="Xiao L."/>
            <person name="Zhang H."/>
            <person name="Fraser C.M."/>
            <person name="Zhu G."/>
            <person name="Kissinger J."/>
            <person name="Widmer G."/>
        </authorList>
    </citation>
    <scope>NUCLEOTIDE SEQUENCE [LARGE SCALE GENOMIC DNA]</scope>
    <source>
        <strain evidence="2 3">UKMEL1</strain>
    </source>
</reference>
<feature type="transmembrane region" description="Helical" evidence="1">
    <location>
        <begin position="375"/>
        <end position="396"/>
    </location>
</feature>
<dbReference type="AlphaFoldDB" id="A0A2P4Z0Y8"/>
<dbReference type="OrthoDB" id="336754at2759"/>
<dbReference type="EMBL" id="JIBK01000020">
    <property type="protein sequence ID" value="POM83737.1"/>
    <property type="molecule type" value="Genomic_DNA"/>
</dbReference>